<dbReference type="AlphaFoldDB" id="A0ABD5Q3K4"/>
<dbReference type="PANTHER" id="PTHR43808">
    <property type="entry name" value="ACETYLORNITHINE DEACETYLASE"/>
    <property type="match status" value="1"/>
</dbReference>
<sequence length="422" mass="45879">MNEFARERDDDLREFAEELLRFDTTQQNEAPAQAYVRERLDELGFETYEWTADAEELAAHSSFPDDPNEIPVADRPSVGGVLELGDPQRGPTLVLNGHVDVVPVARESWSSDPFDPTWDGDGDEETLTARGAADMKCGLSACVFAAKHLEASADESLDGRIVVESVVGEEAGGIGAAAAALSNPYPFERDAAIIAEPTDLRPVTASEGSLMKRLRLTGRSAHAATRWRGVDVLPYFEEIRRAFAALETERGEDVTHPLYEDFPVPWPVVVGRVEAGSWASSVPAELTAELRIGVAPGETVAEVEEVFEQRLAELVADDEWLTDHPPEFERFSVQFEASEIDADEPVVGAVQRAMAANGLDDADPRGGTYGADARWYIEAGIPTVMFGPGSIEQAHFPDETIPWAEVLTAGEVLADAAAEFLR</sequence>
<evidence type="ECO:0000313" key="5">
    <source>
        <dbReference type="Proteomes" id="UP001595945"/>
    </source>
</evidence>
<dbReference type="Gene3D" id="3.40.630.10">
    <property type="entry name" value="Zn peptidases"/>
    <property type="match status" value="1"/>
</dbReference>
<protein>
    <submittedName>
        <fullName evidence="4">M20/M25/M40 family metallo-hydrolase</fullName>
    </submittedName>
</protein>
<dbReference type="Proteomes" id="UP001595945">
    <property type="component" value="Unassembled WGS sequence"/>
</dbReference>
<dbReference type="InterPro" id="IPR011650">
    <property type="entry name" value="Peptidase_M20_dimer"/>
</dbReference>
<accession>A0ABD5Q3K4</accession>
<dbReference type="GO" id="GO:0046872">
    <property type="term" value="F:metal ion binding"/>
    <property type="evidence" value="ECO:0007669"/>
    <property type="project" value="UniProtKB-KW"/>
</dbReference>
<dbReference type="PANTHER" id="PTHR43808:SF25">
    <property type="entry name" value="PEPTIDASE M20 DIMERISATION DOMAIN-CONTAINING PROTEIN"/>
    <property type="match status" value="1"/>
</dbReference>
<keyword evidence="1" id="KW-0479">Metal-binding</keyword>
<reference evidence="4 5" key="1">
    <citation type="journal article" date="2019" name="Int. J. Syst. Evol. Microbiol.">
        <title>The Global Catalogue of Microorganisms (GCM) 10K type strain sequencing project: providing services to taxonomists for standard genome sequencing and annotation.</title>
        <authorList>
            <consortium name="The Broad Institute Genomics Platform"/>
            <consortium name="The Broad Institute Genome Sequencing Center for Infectious Disease"/>
            <person name="Wu L."/>
            <person name="Ma J."/>
        </authorList>
    </citation>
    <scope>NUCLEOTIDE SEQUENCE [LARGE SCALE GENOMIC DNA]</scope>
    <source>
        <strain evidence="4 5">XZYJ18</strain>
    </source>
</reference>
<dbReference type="GO" id="GO:0016787">
    <property type="term" value="F:hydrolase activity"/>
    <property type="evidence" value="ECO:0007669"/>
    <property type="project" value="UniProtKB-KW"/>
</dbReference>
<feature type="domain" description="Peptidase M20 dimerisation" evidence="3">
    <location>
        <begin position="206"/>
        <end position="317"/>
    </location>
</feature>
<evidence type="ECO:0000313" key="4">
    <source>
        <dbReference type="EMBL" id="MFC4824796.1"/>
    </source>
</evidence>
<evidence type="ECO:0000256" key="1">
    <source>
        <dbReference type="ARBA" id="ARBA00022723"/>
    </source>
</evidence>
<dbReference type="Pfam" id="PF07687">
    <property type="entry name" value="M20_dimer"/>
    <property type="match status" value="1"/>
</dbReference>
<dbReference type="RefSeq" id="WP_254269486.1">
    <property type="nucleotide sequence ID" value="NZ_CP100400.1"/>
</dbReference>
<dbReference type="EMBL" id="JBHSHT010000001">
    <property type="protein sequence ID" value="MFC4824796.1"/>
    <property type="molecule type" value="Genomic_DNA"/>
</dbReference>
<dbReference type="Pfam" id="PF01546">
    <property type="entry name" value="Peptidase_M20"/>
    <property type="match status" value="1"/>
</dbReference>
<keyword evidence="2" id="KW-0378">Hydrolase</keyword>
<dbReference type="InterPro" id="IPR036264">
    <property type="entry name" value="Bact_exopeptidase_dim_dom"/>
</dbReference>
<comment type="caution">
    <text evidence="4">The sequence shown here is derived from an EMBL/GenBank/DDBJ whole genome shotgun (WGS) entry which is preliminary data.</text>
</comment>
<organism evidence="4 5">
    <name type="scientific">Halorussus aquaticus</name>
    <dbReference type="NCBI Taxonomy" id="2953748"/>
    <lineage>
        <taxon>Archaea</taxon>
        <taxon>Methanobacteriati</taxon>
        <taxon>Methanobacteriota</taxon>
        <taxon>Stenosarchaea group</taxon>
        <taxon>Halobacteria</taxon>
        <taxon>Halobacteriales</taxon>
        <taxon>Haladaptataceae</taxon>
        <taxon>Halorussus</taxon>
    </lineage>
</organism>
<gene>
    <name evidence="4" type="ORF">ACFO9K_11055</name>
</gene>
<dbReference type="InterPro" id="IPR002933">
    <property type="entry name" value="Peptidase_M20"/>
</dbReference>
<keyword evidence="5" id="KW-1185">Reference proteome</keyword>
<dbReference type="InterPro" id="IPR050072">
    <property type="entry name" value="Peptidase_M20A"/>
</dbReference>
<evidence type="ECO:0000259" key="3">
    <source>
        <dbReference type="Pfam" id="PF07687"/>
    </source>
</evidence>
<dbReference type="SUPFAM" id="SSF55031">
    <property type="entry name" value="Bacterial exopeptidase dimerisation domain"/>
    <property type="match status" value="1"/>
</dbReference>
<dbReference type="GeneID" id="73044504"/>
<evidence type="ECO:0000256" key="2">
    <source>
        <dbReference type="ARBA" id="ARBA00022801"/>
    </source>
</evidence>
<dbReference type="Gene3D" id="3.30.70.360">
    <property type="match status" value="1"/>
</dbReference>
<proteinExistence type="predicted"/>
<dbReference type="SUPFAM" id="SSF53187">
    <property type="entry name" value="Zn-dependent exopeptidases"/>
    <property type="match status" value="1"/>
</dbReference>
<name>A0ABD5Q3K4_9EURY</name>